<organism evidence="1 2">
    <name type="scientific">Paucihalobacter ruber</name>
    <dbReference type="NCBI Taxonomy" id="2567861"/>
    <lineage>
        <taxon>Bacteria</taxon>
        <taxon>Pseudomonadati</taxon>
        <taxon>Bacteroidota</taxon>
        <taxon>Flavobacteriia</taxon>
        <taxon>Flavobacteriales</taxon>
        <taxon>Flavobacteriaceae</taxon>
        <taxon>Paucihalobacter</taxon>
    </lineage>
</organism>
<sequence length="338" mass="35470">MKNLIIICCLLMTVVFITSCERETDLNVDPIKQLQTIFDPNAKSTITPEQIKARGQQYVYSKSGGGGIIVLDFEGLGNLDYINEFYNGGTSSQGFSGTNYGVEFGNAVAGIDADEGGSGNFANEPSPSTAMSWLDANQAFMNVAAGFTTGFSFYYTSLQTGAVSVYDGLNGTGNLLGTANLTINWNINCTGDPTGDFCNWDQIAVPFEGTAKSVVFSGSVGNIGFDDVTFGSTTPGGGDDSDGDGCEDEDDEIIDSNMEATVTIDGCDSGVVNRVTPGSCGIMMSDVIDVLEAGTYKNHGQFVSAVADVVNGWFDAGLITLEEMDAIMSCAGQANIPN</sequence>
<keyword evidence="2" id="KW-1185">Reference proteome</keyword>
<dbReference type="AlphaFoldDB" id="A0A506PQ69"/>
<reference evidence="1 2" key="1">
    <citation type="submission" date="2019-06" db="EMBL/GenBank/DDBJ databases">
        <title>Flavobacteriaceae Paucihalobacterium erythroidium CWB-1, complete genome.</title>
        <authorList>
            <person name="Wu S."/>
        </authorList>
    </citation>
    <scope>NUCLEOTIDE SEQUENCE [LARGE SCALE GENOMIC DNA]</scope>
    <source>
        <strain evidence="1 2">CWB-1</strain>
    </source>
</reference>
<protein>
    <submittedName>
        <fullName evidence="1">Uncharacterized protein</fullName>
    </submittedName>
</protein>
<evidence type="ECO:0000313" key="2">
    <source>
        <dbReference type="Proteomes" id="UP000317332"/>
    </source>
</evidence>
<dbReference type="RefSeq" id="WP_140988386.1">
    <property type="nucleotide sequence ID" value="NZ_VHIQ01000001.1"/>
</dbReference>
<name>A0A506PQ69_9FLAO</name>
<accession>A0A506PQ69</accession>
<dbReference type="PROSITE" id="PS51257">
    <property type="entry name" value="PROKAR_LIPOPROTEIN"/>
    <property type="match status" value="1"/>
</dbReference>
<dbReference type="EMBL" id="VHIQ01000001">
    <property type="protein sequence ID" value="TPV35377.1"/>
    <property type="molecule type" value="Genomic_DNA"/>
</dbReference>
<dbReference type="OrthoDB" id="1439746at2"/>
<dbReference type="Proteomes" id="UP000317332">
    <property type="component" value="Unassembled WGS sequence"/>
</dbReference>
<proteinExistence type="predicted"/>
<comment type="caution">
    <text evidence="1">The sequence shown here is derived from an EMBL/GenBank/DDBJ whole genome shotgun (WGS) entry which is preliminary data.</text>
</comment>
<gene>
    <name evidence="1" type="ORF">FJ651_00195</name>
</gene>
<evidence type="ECO:0000313" key="1">
    <source>
        <dbReference type="EMBL" id="TPV35377.1"/>
    </source>
</evidence>